<proteinExistence type="predicted"/>
<dbReference type="InterPro" id="IPR050109">
    <property type="entry name" value="HTH-type_TetR-like_transc_reg"/>
</dbReference>
<dbReference type="eggNOG" id="COG1309">
    <property type="taxonomic scope" value="Bacteria"/>
</dbReference>
<dbReference type="GO" id="GO:0003700">
    <property type="term" value="F:DNA-binding transcription factor activity"/>
    <property type="evidence" value="ECO:0007669"/>
    <property type="project" value="TreeGrafter"/>
</dbReference>
<reference evidence="6 7" key="1">
    <citation type="submission" date="2011-12" db="EMBL/GenBank/DDBJ databases">
        <title>Whole genome shotgun sequence of Gordonia effusa NBRC 100432.</title>
        <authorList>
            <person name="Yoshida I."/>
            <person name="Takarada H."/>
            <person name="Hosoyama A."/>
            <person name="Tsuchikane K."/>
            <person name="Katsumata H."/>
            <person name="Yamazaki S."/>
            <person name="Fujita N."/>
        </authorList>
    </citation>
    <scope>NUCLEOTIDE SEQUENCE [LARGE SCALE GENOMIC DNA]</scope>
    <source>
        <strain evidence="6 7">NBRC 100432</strain>
    </source>
</reference>
<comment type="caution">
    <text evidence="6">The sequence shown here is derived from an EMBL/GenBank/DDBJ whole genome shotgun (WGS) entry which is preliminary data.</text>
</comment>
<keyword evidence="3" id="KW-0804">Transcription</keyword>
<accession>H0R192</accession>
<evidence type="ECO:0000313" key="6">
    <source>
        <dbReference type="EMBL" id="GAB18843.1"/>
    </source>
</evidence>
<dbReference type="Proteomes" id="UP000035034">
    <property type="component" value="Unassembled WGS sequence"/>
</dbReference>
<name>H0R192_9ACTN</name>
<feature type="DNA-binding region" description="H-T-H motif" evidence="4">
    <location>
        <begin position="40"/>
        <end position="59"/>
    </location>
</feature>
<feature type="domain" description="HTH tetR-type" evidence="5">
    <location>
        <begin position="17"/>
        <end position="77"/>
    </location>
</feature>
<dbReference type="InterPro" id="IPR001647">
    <property type="entry name" value="HTH_TetR"/>
</dbReference>
<evidence type="ECO:0000256" key="4">
    <source>
        <dbReference type="PROSITE-ProRule" id="PRU00335"/>
    </source>
</evidence>
<keyword evidence="1" id="KW-0805">Transcription regulation</keyword>
<dbReference type="PANTHER" id="PTHR30055">
    <property type="entry name" value="HTH-TYPE TRANSCRIPTIONAL REGULATOR RUTR"/>
    <property type="match status" value="1"/>
</dbReference>
<dbReference type="GO" id="GO:0000976">
    <property type="term" value="F:transcription cis-regulatory region binding"/>
    <property type="evidence" value="ECO:0007669"/>
    <property type="project" value="TreeGrafter"/>
</dbReference>
<keyword evidence="2 4" id="KW-0238">DNA-binding</keyword>
<dbReference type="InterPro" id="IPR009057">
    <property type="entry name" value="Homeodomain-like_sf"/>
</dbReference>
<dbReference type="OrthoDB" id="4538622at2"/>
<evidence type="ECO:0000256" key="2">
    <source>
        <dbReference type="ARBA" id="ARBA00023125"/>
    </source>
</evidence>
<dbReference type="PANTHER" id="PTHR30055:SF234">
    <property type="entry name" value="HTH-TYPE TRANSCRIPTIONAL REGULATOR BETI"/>
    <property type="match status" value="1"/>
</dbReference>
<protein>
    <submittedName>
        <fullName evidence="6">Putative TetR family transcriptional regulator</fullName>
    </submittedName>
</protein>
<evidence type="ECO:0000256" key="1">
    <source>
        <dbReference type="ARBA" id="ARBA00023015"/>
    </source>
</evidence>
<dbReference type="PRINTS" id="PR00455">
    <property type="entry name" value="HTHTETR"/>
</dbReference>
<evidence type="ECO:0000259" key="5">
    <source>
        <dbReference type="PROSITE" id="PS50977"/>
    </source>
</evidence>
<dbReference type="RefSeq" id="WP_007318179.1">
    <property type="nucleotide sequence ID" value="NZ_BAEH01000066.1"/>
</dbReference>
<evidence type="ECO:0000313" key="7">
    <source>
        <dbReference type="Proteomes" id="UP000035034"/>
    </source>
</evidence>
<evidence type="ECO:0000256" key="3">
    <source>
        <dbReference type="ARBA" id="ARBA00023163"/>
    </source>
</evidence>
<dbReference type="AlphaFoldDB" id="H0R192"/>
<dbReference type="SUPFAM" id="SSF46689">
    <property type="entry name" value="Homeodomain-like"/>
    <property type="match status" value="1"/>
</dbReference>
<dbReference type="Gene3D" id="1.10.357.10">
    <property type="entry name" value="Tetracycline Repressor, domain 2"/>
    <property type="match status" value="1"/>
</dbReference>
<dbReference type="PROSITE" id="PS50977">
    <property type="entry name" value="HTH_TETR_2"/>
    <property type="match status" value="1"/>
</dbReference>
<gene>
    <name evidence="6" type="ORF">GOEFS_066_00170</name>
</gene>
<dbReference type="EMBL" id="BAEH01000066">
    <property type="protein sequence ID" value="GAB18843.1"/>
    <property type="molecule type" value="Genomic_DNA"/>
</dbReference>
<organism evidence="6 7">
    <name type="scientific">Gordonia effusa NBRC 100432</name>
    <dbReference type="NCBI Taxonomy" id="1077974"/>
    <lineage>
        <taxon>Bacteria</taxon>
        <taxon>Bacillati</taxon>
        <taxon>Actinomycetota</taxon>
        <taxon>Actinomycetes</taxon>
        <taxon>Mycobacteriales</taxon>
        <taxon>Gordoniaceae</taxon>
        <taxon>Gordonia</taxon>
    </lineage>
</organism>
<dbReference type="STRING" id="1077974.GOEFS_066_00170"/>
<sequence>MTDPQAPVMGIREARNNQVRTRILEAALETLVANGYARTSTLAVQKKADVSRGRLLHHFPSRDALLIAAVHHMAKARIQAMSYRRDWPADPIERISAGIDYGWSTFHQPYFVAANELWTAARTNEPLRLTLEPVEKRLGPLVRDAITSFFGAELSDAPDYPALQAIMYSSMRGAATTYLITRRDPRSDPHLPMWKDMAQRYLLPTSAG</sequence>
<dbReference type="Pfam" id="PF00440">
    <property type="entry name" value="TetR_N"/>
    <property type="match status" value="1"/>
</dbReference>
<keyword evidence="7" id="KW-1185">Reference proteome</keyword>